<reference evidence="2 3" key="1">
    <citation type="journal article" date="2018" name="Evol. Lett.">
        <title>Horizontal gene cluster transfer increased hallucinogenic mushroom diversity.</title>
        <authorList>
            <person name="Reynolds H.T."/>
            <person name="Vijayakumar V."/>
            <person name="Gluck-Thaler E."/>
            <person name="Korotkin H.B."/>
            <person name="Matheny P.B."/>
            <person name="Slot J.C."/>
        </authorList>
    </citation>
    <scope>NUCLEOTIDE SEQUENCE [LARGE SCALE GENOMIC DNA]</scope>
    <source>
        <strain evidence="2 3">SRW20</strain>
    </source>
</reference>
<dbReference type="PANTHER" id="PTHR48125:SF12">
    <property type="entry name" value="AT HOOK TRANSCRIPTION FACTOR FAMILY-RELATED"/>
    <property type="match status" value="1"/>
</dbReference>
<feature type="compositionally biased region" description="Low complexity" evidence="1">
    <location>
        <begin position="10"/>
        <end position="36"/>
    </location>
</feature>
<feature type="compositionally biased region" description="Acidic residues" evidence="1">
    <location>
        <begin position="291"/>
        <end position="301"/>
    </location>
</feature>
<dbReference type="PANTHER" id="PTHR48125">
    <property type="entry name" value="LP07818P1"/>
    <property type="match status" value="1"/>
</dbReference>
<feature type="region of interest" description="Disordered" evidence="1">
    <location>
        <begin position="1"/>
        <end position="61"/>
    </location>
</feature>
<evidence type="ECO:0000256" key="1">
    <source>
        <dbReference type="SAM" id="MobiDB-lite"/>
    </source>
</evidence>
<keyword evidence="3" id="KW-1185">Reference proteome</keyword>
<evidence type="ECO:0008006" key="4">
    <source>
        <dbReference type="Google" id="ProtNLM"/>
    </source>
</evidence>
<sequence length="562" mass="60697">MLYPTSPQLSRSSSSSSSSTYYDSSSSTSLISLSDSKLPCPSPPPTARIPTDENALPPPLPASPARKYVRAPHLYFPDGNLILRAENTLFRIFAGLLAARSSVFKDMLAFPHPPLSGEEDETIDGCPVVDVYDEPRDLAVFLRAVFDSRFVYSRSRYNLRLRTDYNFIVSSSYYEPPPAPTSLPTTTSILRLSLKYDIPYLTSRALAHLHTTFPTTLTSWKVREDRRTIPPVDNTPFAVMRVAREFGLTWLVPSAVYCVCSHPFEKTLEGAVWRGGVDVEAEAYLPTNSEDVVEEGGEEKDAEPTAAPEPKSEVITLPWPDKKLCILARQRIILAQHNFAQEVLREAYNPPEGCVHVVAERERAAQAAAGGAGISAVVEDTATNANPNAVPITFHGNGNAAPAAPPPAPAPQAQAQPIPINAPQVQPAAPAPPPPPQSNSQCTQSLTSISSTISSWDMAGMLDYFEDSLVGDSNDFSSPSPNGANANAPLGNMGGGLGNMGGNLASLGLTGVERLCPACKHAFAGLWRRGCESFWEDLPRMVSMDESGEGWAALERERGRYA</sequence>
<feature type="region of interest" description="Disordered" evidence="1">
    <location>
        <begin position="394"/>
        <end position="446"/>
    </location>
</feature>
<organism evidence="2 3">
    <name type="scientific">Gymnopilus dilepis</name>
    <dbReference type="NCBI Taxonomy" id="231916"/>
    <lineage>
        <taxon>Eukaryota</taxon>
        <taxon>Fungi</taxon>
        <taxon>Dikarya</taxon>
        <taxon>Basidiomycota</taxon>
        <taxon>Agaricomycotina</taxon>
        <taxon>Agaricomycetes</taxon>
        <taxon>Agaricomycetidae</taxon>
        <taxon>Agaricales</taxon>
        <taxon>Agaricineae</taxon>
        <taxon>Hymenogastraceae</taxon>
        <taxon>Gymnopilus</taxon>
    </lineage>
</organism>
<protein>
    <recommendedName>
        <fullName evidence="4">BTB domain-containing protein</fullName>
    </recommendedName>
</protein>
<accession>A0A409Y0E7</accession>
<dbReference type="AlphaFoldDB" id="A0A409Y0E7"/>
<dbReference type="EMBL" id="NHYE01001363">
    <property type="protein sequence ID" value="PPQ96504.1"/>
    <property type="molecule type" value="Genomic_DNA"/>
</dbReference>
<proteinExistence type="predicted"/>
<gene>
    <name evidence="2" type="ORF">CVT26_010441</name>
</gene>
<feature type="region of interest" description="Disordered" evidence="1">
    <location>
        <begin position="289"/>
        <end position="311"/>
    </location>
</feature>
<dbReference type="OrthoDB" id="3893071at2759"/>
<evidence type="ECO:0000313" key="2">
    <source>
        <dbReference type="EMBL" id="PPQ96504.1"/>
    </source>
</evidence>
<evidence type="ECO:0000313" key="3">
    <source>
        <dbReference type="Proteomes" id="UP000284706"/>
    </source>
</evidence>
<comment type="caution">
    <text evidence="2">The sequence shown here is derived from an EMBL/GenBank/DDBJ whole genome shotgun (WGS) entry which is preliminary data.</text>
</comment>
<feature type="compositionally biased region" description="Low complexity" evidence="1">
    <location>
        <begin position="411"/>
        <end position="428"/>
    </location>
</feature>
<dbReference type="Proteomes" id="UP000284706">
    <property type="component" value="Unassembled WGS sequence"/>
</dbReference>
<dbReference type="InParanoid" id="A0A409Y0E7"/>
<name>A0A409Y0E7_9AGAR</name>